<dbReference type="SUPFAM" id="SSF47095">
    <property type="entry name" value="HMG-box"/>
    <property type="match status" value="1"/>
</dbReference>
<keyword evidence="8" id="KW-1185">Reference proteome</keyword>
<dbReference type="Pfam" id="PF00505">
    <property type="entry name" value="HMG_box"/>
    <property type="match status" value="1"/>
</dbReference>
<keyword evidence="1 2" id="KW-0238">DNA-binding</keyword>
<dbReference type="PANTHER" id="PTHR48112">
    <property type="entry name" value="HIGH MOBILITY GROUP PROTEIN DSP1"/>
    <property type="match status" value="1"/>
</dbReference>
<dbReference type="Proteomes" id="UP001150062">
    <property type="component" value="Unassembled WGS sequence"/>
</dbReference>
<feature type="DNA-binding region" description="HMG box" evidence="2">
    <location>
        <begin position="20"/>
        <end position="88"/>
    </location>
</feature>
<dbReference type="GO" id="GO:0005634">
    <property type="term" value="C:nucleus"/>
    <property type="evidence" value="ECO:0007669"/>
    <property type="project" value="UniProtKB-UniRule"/>
</dbReference>
<evidence type="ECO:0000256" key="1">
    <source>
        <dbReference type="ARBA" id="ARBA00023125"/>
    </source>
</evidence>
<dbReference type="GO" id="GO:0003677">
    <property type="term" value="F:DNA binding"/>
    <property type="evidence" value="ECO:0007669"/>
    <property type="project" value="UniProtKB-UniRule"/>
</dbReference>
<dbReference type="PANTHER" id="PTHR48112:SF15">
    <property type="entry name" value="HMG BOX DOMAIN-CONTAINING PROTEIN"/>
    <property type="match status" value="1"/>
</dbReference>
<accession>A0AAV7ZS12</accession>
<dbReference type="InterPro" id="IPR036910">
    <property type="entry name" value="HMG_box_dom_sf"/>
</dbReference>
<dbReference type="InterPro" id="IPR009071">
    <property type="entry name" value="HMG_box_dom"/>
</dbReference>
<dbReference type="Proteomes" id="UP001146793">
    <property type="component" value="Unassembled WGS sequence"/>
</dbReference>
<proteinExistence type="predicted"/>
<protein>
    <submittedName>
        <fullName evidence="5">High mobility group protein</fullName>
    </submittedName>
</protein>
<evidence type="ECO:0000256" key="3">
    <source>
        <dbReference type="SAM" id="MobiDB-lite"/>
    </source>
</evidence>
<dbReference type="AlphaFoldDB" id="A0AAV7ZS12"/>
<dbReference type="PROSITE" id="PS50118">
    <property type="entry name" value="HMG_BOX_2"/>
    <property type="match status" value="1"/>
</dbReference>
<reference evidence="6" key="1">
    <citation type="submission" date="2022-08" db="EMBL/GenBank/DDBJ databases">
        <title>Novel sulfate-reducing endosymbionts in the free-living metamonad Anaeramoeba.</title>
        <authorList>
            <person name="Jerlstrom-Hultqvist J."/>
            <person name="Cepicka I."/>
            <person name="Gallot-Lavallee L."/>
            <person name="Salas-Leiva D."/>
            <person name="Curtis B.A."/>
            <person name="Zahonova K."/>
            <person name="Pipaliya S."/>
            <person name="Dacks J."/>
            <person name="Roger A.J."/>
        </authorList>
    </citation>
    <scope>NUCLEOTIDE SEQUENCE</scope>
    <source>
        <strain evidence="6">Schooner1</strain>
    </source>
</reference>
<evidence type="ECO:0000313" key="8">
    <source>
        <dbReference type="Proteomes" id="UP001150062"/>
    </source>
</evidence>
<evidence type="ECO:0000313" key="5">
    <source>
        <dbReference type="EMBL" id="KAJ3443651.1"/>
    </source>
</evidence>
<feature type="domain" description="HMG box" evidence="4">
    <location>
        <begin position="20"/>
        <end position="88"/>
    </location>
</feature>
<evidence type="ECO:0000256" key="2">
    <source>
        <dbReference type="PROSITE-ProRule" id="PRU00267"/>
    </source>
</evidence>
<comment type="caution">
    <text evidence="5">The sequence shown here is derived from an EMBL/GenBank/DDBJ whole genome shotgun (WGS) entry which is preliminary data.</text>
</comment>
<dbReference type="InterPro" id="IPR050342">
    <property type="entry name" value="HMGB"/>
</dbReference>
<name>A0AAV7ZS12_9EUKA</name>
<feature type="compositionally biased region" description="Basic residues" evidence="3">
    <location>
        <begin position="12"/>
        <end position="24"/>
    </location>
</feature>
<reference evidence="5" key="2">
    <citation type="submission" date="2022-08" db="EMBL/GenBank/DDBJ databases">
        <title>Novel sulphate-reducing endosymbionts in the free-living metamonad Anaeramoeba.</title>
        <authorList>
            <person name="Jerlstrom-Hultqvist J."/>
            <person name="Cepicka I."/>
            <person name="Gallot-Lavallee L."/>
            <person name="Salas-Leiva D."/>
            <person name="Curtis B.A."/>
            <person name="Zahonova K."/>
            <person name="Pipaliya S."/>
            <person name="Dacks J."/>
            <person name="Roger A.J."/>
        </authorList>
    </citation>
    <scope>NUCLEOTIDE SEQUENCE</scope>
    <source>
        <strain evidence="5">Busselton2</strain>
    </source>
</reference>
<evidence type="ECO:0000313" key="7">
    <source>
        <dbReference type="Proteomes" id="UP001146793"/>
    </source>
</evidence>
<dbReference type="Gene3D" id="1.10.30.10">
    <property type="entry name" value="High mobility group box domain"/>
    <property type="match status" value="1"/>
</dbReference>
<evidence type="ECO:0000259" key="4">
    <source>
        <dbReference type="PROSITE" id="PS50118"/>
    </source>
</evidence>
<keyword evidence="2" id="KW-0539">Nucleus</keyword>
<dbReference type="SMART" id="SM00398">
    <property type="entry name" value="HMG"/>
    <property type="match status" value="1"/>
</dbReference>
<gene>
    <name evidence="5" type="ORF">M0812_09495</name>
    <name evidence="6" type="ORF">M0813_03304</name>
</gene>
<sequence>MEQPEQEDLSRKRNKSVRKPKRSKSAYGHFKKEISKKLLYENPSFRQVQIDKRVAEAWNELTTPQKEVYFKMSTKDKERYETELENYYKNQDEIKEQKKQRINEKQN</sequence>
<dbReference type="EMBL" id="JAOAOG010000234">
    <property type="protein sequence ID" value="KAJ6238070.1"/>
    <property type="molecule type" value="Genomic_DNA"/>
</dbReference>
<evidence type="ECO:0000313" key="6">
    <source>
        <dbReference type="EMBL" id="KAJ6238070.1"/>
    </source>
</evidence>
<feature type="region of interest" description="Disordered" evidence="3">
    <location>
        <begin position="1"/>
        <end position="28"/>
    </location>
</feature>
<organism evidence="5 7">
    <name type="scientific">Anaeramoeba flamelloides</name>
    <dbReference type="NCBI Taxonomy" id="1746091"/>
    <lineage>
        <taxon>Eukaryota</taxon>
        <taxon>Metamonada</taxon>
        <taxon>Anaeramoebidae</taxon>
        <taxon>Anaeramoeba</taxon>
    </lineage>
</organism>
<dbReference type="EMBL" id="JANTQA010000023">
    <property type="protein sequence ID" value="KAJ3443651.1"/>
    <property type="molecule type" value="Genomic_DNA"/>
</dbReference>